<dbReference type="Proteomes" id="UP000256520">
    <property type="component" value="Unassembled WGS sequence"/>
</dbReference>
<comment type="caution">
    <text evidence="1">The sequence shown here is derived from an EMBL/GenBank/DDBJ whole genome shotgun (WGS) entry which is preliminary data.</text>
</comment>
<sequence>MQTKEWSYKTTAFSEGNNPKEYERLMLLEKFMLEVWIQKCLAPNQTINYNYQSPSSYGLKHRFESSKYGFYITNGQFKGAMLAADFKPKDSRQLNWTFKLSKRAGTQAIAN</sequence>
<dbReference type="RefSeq" id="WP_115750836.1">
    <property type="nucleotide sequence ID" value="NZ_PIOD01000021.1"/>
</dbReference>
<dbReference type="EMBL" id="PIOD01000021">
    <property type="protein sequence ID" value="RDW15957.1"/>
    <property type="molecule type" value="Genomic_DNA"/>
</dbReference>
<reference evidence="2" key="1">
    <citation type="submission" date="2017-11" db="EMBL/GenBank/DDBJ databases">
        <authorList>
            <person name="Zhu W."/>
        </authorList>
    </citation>
    <scope>NUCLEOTIDE SEQUENCE [LARGE SCALE GENOMIC DNA]</scope>
    <source>
        <strain evidence="2">CAU 1051</strain>
    </source>
</reference>
<organism evidence="1 2">
    <name type="scientific">Oceanobacillus chungangensis</name>
    <dbReference type="NCBI Taxonomy" id="1229152"/>
    <lineage>
        <taxon>Bacteria</taxon>
        <taxon>Bacillati</taxon>
        <taxon>Bacillota</taxon>
        <taxon>Bacilli</taxon>
        <taxon>Bacillales</taxon>
        <taxon>Bacillaceae</taxon>
        <taxon>Oceanobacillus</taxon>
    </lineage>
</organism>
<proteinExistence type="predicted"/>
<protein>
    <submittedName>
        <fullName evidence="1">Uncharacterized protein</fullName>
    </submittedName>
</protein>
<dbReference type="OrthoDB" id="2050727at2"/>
<dbReference type="AlphaFoldDB" id="A0A3D8PKE6"/>
<name>A0A3D8PKE6_9BACI</name>
<accession>A0A3D8PKE6</accession>
<gene>
    <name evidence="1" type="ORF">CWR45_15795</name>
</gene>
<keyword evidence="2" id="KW-1185">Reference proteome</keyword>
<evidence type="ECO:0000313" key="1">
    <source>
        <dbReference type="EMBL" id="RDW15957.1"/>
    </source>
</evidence>
<evidence type="ECO:0000313" key="2">
    <source>
        <dbReference type="Proteomes" id="UP000256520"/>
    </source>
</evidence>